<evidence type="ECO:0000313" key="2">
    <source>
        <dbReference type="MGI" id="MGI:1933366"/>
    </source>
</evidence>
<reference evidence="1" key="5">
    <citation type="journal article" date="2002" name="Nature">
        <title>Analysis of the mouse transcriptome based on functional annotation of 60,770 full-length cDNAs.</title>
        <authorList>
            <consortium name="The FANTOM Consortium and the RIKEN Genome Exploration Research Group Phase I and II Team"/>
        </authorList>
    </citation>
    <scope>NUCLEOTIDE SEQUENCE</scope>
    <source>
        <strain evidence="1">C57BL/6J</strain>
        <tissue evidence="1">Spinal cord</tissue>
    </source>
</reference>
<reference evidence="1" key="2">
    <citation type="journal article" date="2000" name="Genome Res.">
        <title>Normalization and subtraction of cap-trapper-selected cDNAs to prepare full-length cDNA libraries for rapid discovery of new genes.</title>
        <authorList>
            <person name="Carninci P."/>
            <person name="Shibata Y."/>
            <person name="Hayatsu N."/>
            <person name="Sugahara Y."/>
            <person name="Shibata K."/>
            <person name="Itoh M."/>
            <person name="Konno H."/>
            <person name="Okazaki Y."/>
            <person name="Muramatsu M."/>
            <person name="Hayashizaki Y."/>
        </authorList>
    </citation>
    <scope>NUCLEOTIDE SEQUENCE</scope>
    <source>
        <strain evidence="1">C57BL/6J</strain>
        <tissue evidence="1">Spinal cord</tissue>
    </source>
</reference>
<accession>Q3TRB4</accession>
<dbReference type="AlphaFoldDB" id="Q3TRB4"/>
<reference evidence="1" key="6">
    <citation type="submission" date="2004-04" db="EMBL/GenBank/DDBJ databases">
        <authorList>
            <person name="Arakawa T."/>
            <person name="Carninci P."/>
            <person name="Fukuda S."/>
            <person name="Hashizume W."/>
            <person name="Hayashida K."/>
            <person name="Hori F."/>
            <person name="Iida J."/>
            <person name="Imamura K."/>
            <person name="Imotani K."/>
            <person name="Itoh M."/>
            <person name="Kanagawa S."/>
            <person name="Kawai J."/>
            <person name="Kojima M."/>
            <person name="Konno H."/>
            <person name="Murata M."/>
            <person name="Nakamura M."/>
            <person name="Ninomiya N."/>
            <person name="Nishiyori H."/>
            <person name="Nomura K."/>
            <person name="Ohno M."/>
            <person name="Sakazume N."/>
            <person name="Sano H."/>
            <person name="Sasaki D."/>
            <person name="Shibata K."/>
            <person name="Shiraki T."/>
            <person name="Tagami M."/>
            <person name="Tagami Y."/>
            <person name="Waki K."/>
            <person name="Watahiki A."/>
            <person name="Muramatsu M."/>
            <person name="Hayashizaki Y."/>
        </authorList>
    </citation>
    <scope>NUCLEOTIDE SEQUENCE</scope>
    <source>
        <strain evidence="1">C57BL/6J</strain>
        <tissue evidence="1">Spinal cord</tissue>
    </source>
</reference>
<reference evidence="1" key="7">
    <citation type="journal article" date="2005" name="Science">
        <title>The Transcriptional Landscape of the Mammalian Genome.</title>
        <authorList>
            <consortium name="The FANTOM Consortium"/>
            <consortium name="Riken Genome Exploration Research Group and Genome Science Group (Genome Network Project Core Group)"/>
        </authorList>
    </citation>
    <scope>NUCLEOTIDE SEQUENCE</scope>
    <source>
        <strain evidence="1">C57BL/6J</strain>
        <tissue evidence="1">Spinal cord</tissue>
    </source>
</reference>
<sequence length="29" mass="3342">MVNISMCLHVCLFIKFWGDLGRHWHAAVG</sequence>
<protein>
    <submittedName>
        <fullName evidence="1">Uncharacterized protein</fullName>
    </submittedName>
</protein>
<proteinExistence type="evidence at transcript level"/>
<gene>
    <name evidence="2" type="primary">Sytl2</name>
</gene>
<dbReference type="MGI" id="MGI:1933366">
    <property type="gene designation" value="Sytl2"/>
</dbReference>
<reference evidence="1" key="8">
    <citation type="journal article" date="2005" name="Science">
        <title>Antisense Transcription in the Mammalian Transcriptome.</title>
        <authorList>
            <consortium name="RIKEN Genome Exploration Research Group and Genome Science Group (Genome Network Project Core Group) and the FANTOM Consortium"/>
        </authorList>
    </citation>
    <scope>NUCLEOTIDE SEQUENCE</scope>
    <source>
        <strain evidence="1">C57BL/6J</strain>
        <tissue evidence="1">Spinal cord</tissue>
    </source>
</reference>
<reference evidence="1" key="1">
    <citation type="journal article" date="1999" name="Methods Enzymol.">
        <title>High-efficiency full-length cDNA cloning.</title>
        <authorList>
            <person name="Carninci P."/>
            <person name="Hayashizaki Y."/>
        </authorList>
    </citation>
    <scope>NUCLEOTIDE SEQUENCE</scope>
    <source>
        <strain evidence="1">C57BL/6J</strain>
        <tissue evidence="1">Spinal cord</tissue>
    </source>
</reference>
<organism evidence="1">
    <name type="scientific">Mus musculus</name>
    <name type="common">Mouse</name>
    <dbReference type="NCBI Taxonomy" id="10090"/>
    <lineage>
        <taxon>Eukaryota</taxon>
        <taxon>Metazoa</taxon>
        <taxon>Chordata</taxon>
        <taxon>Craniata</taxon>
        <taxon>Vertebrata</taxon>
        <taxon>Euteleostomi</taxon>
        <taxon>Mammalia</taxon>
        <taxon>Eutheria</taxon>
        <taxon>Euarchontoglires</taxon>
        <taxon>Glires</taxon>
        <taxon>Rodentia</taxon>
        <taxon>Myomorpha</taxon>
        <taxon>Muroidea</taxon>
        <taxon>Muridae</taxon>
        <taxon>Murinae</taxon>
        <taxon>Mus</taxon>
        <taxon>Mus</taxon>
    </lineage>
</organism>
<dbReference type="EMBL" id="AK162921">
    <property type="protein sequence ID" value="BAE37116.1"/>
    <property type="molecule type" value="mRNA"/>
</dbReference>
<evidence type="ECO:0000313" key="1">
    <source>
        <dbReference type="EMBL" id="BAE37116.1"/>
    </source>
</evidence>
<dbReference type="AGR" id="MGI:1933366"/>
<reference evidence="1" key="3">
    <citation type="journal article" date="2000" name="Genome Res.">
        <title>RIKEN integrated sequence analysis (RISA) system--384-format sequencing pipeline with 384 multicapillary sequencer.</title>
        <authorList>
            <person name="Shibata K."/>
            <person name="Itoh M."/>
            <person name="Aizawa K."/>
            <person name="Nagaoka S."/>
            <person name="Sasaki N."/>
            <person name="Carninci P."/>
            <person name="Konno H."/>
            <person name="Akiyama J."/>
            <person name="Nishi K."/>
            <person name="Kitsunai T."/>
            <person name="Tashiro H."/>
            <person name="Itoh M."/>
            <person name="Sumi N."/>
            <person name="Ishii Y."/>
            <person name="Nakamura S."/>
            <person name="Hazama M."/>
            <person name="Nishine T."/>
            <person name="Harada A."/>
            <person name="Yamamoto R."/>
            <person name="Matsumoto H."/>
            <person name="Sakaguchi S."/>
            <person name="Ikegami T."/>
            <person name="Kashiwagi K."/>
            <person name="Fujiwake S."/>
            <person name="Inoue K."/>
            <person name="Togawa Y."/>
            <person name="Izawa M."/>
            <person name="Ohara E."/>
            <person name="Watahiki M."/>
            <person name="Yoneda Y."/>
            <person name="Ishikawa T."/>
            <person name="Ozawa K."/>
            <person name="Tanaka T."/>
            <person name="Matsuura S."/>
            <person name="Kawai J."/>
            <person name="Okazaki Y."/>
            <person name="Muramatsu M."/>
            <person name="Inoue Y."/>
            <person name="Kira A."/>
            <person name="Hayashizaki Y."/>
        </authorList>
    </citation>
    <scope>NUCLEOTIDE SEQUENCE</scope>
    <source>
        <strain evidence="1">C57BL/6J</strain>
        <tissue evidence="1">Spinal cord</tissue>
    </source>
</reference>
<name>Q3TRB4_MOUSE</name>
<reference evidence="1" key="4">
    <citation type="journal article" date="2001" name="Nature">
        <title>Functional annotation of a full-length mouse cDNA collection.</title>
        <authorList>
            <consortium name="The RIKEN Genome Exploration Research Group Phase II Team and the FANTOM Consortium"/>
        </authorList>
    </citation>
    <scope>NUCLEOTIDE SEQUENCE</scope>
    <source>
        <strain evidence="1">C57BL/6J</strain>
        <tissue evidence="1">Spinal cord</tissue>
    </source>
</reference>